<dbReference type="KEGG" id="fki:FK004_05625"/>
<protein>
    <submittedName>
        <fullName evidence="1">Uncharacterized protein</fullName>
    </submittedName>
</protein>
<name>A0A2S1LLV8_9FLAO</name>
<accession>A0A2S1LLV8</accession>
<evidence type="ECO:0000313" key="2">
    <source>
        <dbReference type="Proteomes" id="UP000244677"/>
    </source>
</evidence>
<sequence length="141" mass="16713">MLFSQEKKQDTLYLLLKLDKTVISSISKDSTRASFGVYKKGYPKKNPVNTNMPKRKDRQDIKNSKPLFVTKKSSLSISETLNFWSMYPPIKVHSLKNLNYITRYEFVSDLEKYLYRKHIFIIQPDNYGNYLIWKSSLMARE</sequence>
<evidence type="ECO:0000313" key="1">
    <source>
        <dbReference type="EMBL" id="AWG24743.1"/>
    </source>
</evidence>
<dbReference type="Proteomes" id="UP000244677">
    <property type="component" value="Chromosome"/>
</dbReference>
<gene>
    <name evidence="1" type="ORF">FK004_05625</name>
</gene>
<dbReference type="AlphaFoldDB" id="A0A2S1LLV8"/>
<organism evidence="1 2">
    <name type="scientific">Flavobacterium kingsejongi</name>
    <dbReference type="NCBI Taxonomy" id="1678728"/>
    <lineage>
        <taxon>Bacteria</taxon>
        <taxon>Pseudomonadati</taxon>
        <taxon>Bacteroidota</taxon>
        <taxon>Flavobacteriia</taxon>
        <taxon>Flavobacteriales</taxon>
        <taxon>Flavobacteriaceae</taxon>
        <taxon>Flavobacterium</taxon>
    </lineage>
</organism>
<dbReference type="EMBL" id="CP020919">
    <property type="protein sequence ID" value="AWG24743.1"/>
    <property type="molecule type" value="Genomic_DNA"/>
</dbReference>
<keyword evidence="2" id="KW-1185">Reference proteome</keyword>
<reference evidence="1 2" key="1">
    <citation type="submission" date="2017-04" db="EMBL/GenBank/DDBJ databases">
        <title>Complete genome sequence of Flavobacterium kingsejong AJ004.</title>
        <authorList>
            <person name="Lee P.C."/>
        </authorList>
    </citation>
    <scope>NUCLEOTIDE SEQUENCE [LARGE SCALE GENOMIC DNA]</scope>
    <source>
        <strain evidence="1 2">AJ004</strain>
    </source>
</reference>
<proteinExistence type="predicted"/>